<evidence type="ECO:0000313" key="3">
    <source>
        <dbReference type="Proteomes" id="UP000823388"/>
    </source>
</evidence>
<protein>
    <recommendedName>
        <fullName evidence="1">Reverse transcriptase domain-containing protein</fullName>
    </recommendedName>
</protein>
<sequence>MLKAKGFSETWVKWIESILCSGSSLVILNGVPGTPFKCKRGVRQGDPLSPLLFVLAADLLQSMINHACKNGSLSHPLGHEFGGDFPIIQYADDTLIVMPAEESQLIELQHLLGEFADSTGLKVNFSKSLMLPINVDDSKTQLLATTIGCKVGSMPFTYLGLPVGTTRPAVQEFLPMLNRIERQLMGINSMLTYAGRLIIVNSVLSVLPTFYMCTLKVPISVIEQVDKYRIHFLWDNGDINRKGGCLVAWDKACLPKNQGGLGIIDLRAQNTALLLKYLHKFYNKMDLPWVSLTWRCMYSRSTVAHVRSGVGSFWWRDVMTLSDSFRHLSSCKINVGDTVLFWNDKWDLGVLSLWFPQLYSFVRNGNILVQKFLSQTAHQNFHTPLSEIASQQLQDLAELVMAVAVDSQSFDQWSYVWPTYVVKKAYDVLKGSIPTSPIFKWIWESSNRHLDEYTCVLCHQDVEETLHHLFFTCTFSSRCWQEVGVFWDTSLALSEMIMQARNQFGLCIFREVTIMAAWCIWKHRNSIIFDGAALSLDRWRQCFKEEVRMLLHRAKPTSKLVLESWPE</sequence>
<gene>
    <name evidence="2" type="ORF">PVAP13_6NG245706</name>
</gene>
<dbReference type="EMBL" id="CM029048">
    <property type="protein sequence ID" value="KAG2579231.1"/>
    <property type="molecule type" value="Genomic_DNA"/>
</dbReference>
<dbReference type="PROSITE" id="PS50878">
    <property type="entry name" value="RT_POL"/>
    <property type="match status" value="1"/>
</dbReference>
<dbReference type="Pfam" id="PF00078">
    <property type="entry name" value="RVT_1"/>
    <property type="match status" value="1"/>
</dbReference>
<proteinExistence type="predicted"/>
<dbReference type="Proteomes" id="UP000823388">
    <property type="component" value="Chromosome 6N"/>
</dbReference>
<dbReference type="PANTHER" id="PTHR33116">
    <property type="entry name" value="REVERSE TRANSCRIPTASE ZINC-BINDING DOMAIN-CONTAINING PROTEIN-RELATED-RELATED"/>
    <property type="match status" value="1"/>
</dbReference>
<accession>A0A8T0R119</accession>
<reference evidence="2" key="1">
    <citation type="submission" date="2020-05" db="EMBL/GenBank/DDBJ databases">
        <title>WGS assembly of Panicum virgatum.</title>
        <authorList>
            <person name="Lovell J.T."/>
            <person name="Jenkins J."/>
            <person name="Shu S."/>
            <person name="Juenger T.E."/>
            <person name="Schmutz J."/>
        </authorList>
    </citation>
    <scope>NUCLEOTIDE SEQUENCE</scope>
    <source>
        <strain evidence="2">AP13</strain>
    </source>
</reference>
<name>A0A8T0R119_PANVG</name>
<dbReference type="PANTHER" id="PTHR33116:SF87">
    <property type="entry name" value="OS01G0158850 PROTEIN"/>
    <property type="match status" value="1"/>
</dbReference>
<dbReference type="AlphaFoldDB" id="A0A8T0R119"/>
<keyword evidence="3" id="KW-1185">Reference proteome</keyword>
<dbReference type="InterPro" id="IPR000477">
    <property type="entry name" value="RT_dom"/>
</dbReference>
<feature type="domain" description="Reverse transcriptase" evidence="1">
    <location>
        <begin position="1"/>
        <end position="163"/>
    </location>
</feature>
<evidence type="ECO:0000313" key="2">
    <source>
        <dbReference type="EMBL" id="KAG2579231.1"/>
    </source>
</evidence>
<organism evidence="2 3">
    <name type="scientific">Panicum virgatum</name>
    <name type="common">Blackwell switchgrass</name>
    <dbReference type="NCBI Taxonomy" id="38727"/>
    <lineage>
        <taxon>Eukaryota</taxon>
        <taxon>Viridiplantae</taxon>
        <taxon>Streptophyta</taxon>
        <taxon>Embryophyta</taxon>
        <taxon>Tracheophyta</taxon>
        <taxon>Spermatophyta</taxon>
        <taxon>Magnoliopsida</taxon>
        <taxon>Liliopsida</taxon>
        <taxon>Poales</taxon>
        <taxon>Poaceae</taxon>
        <taxon>PACMAD clade</taxon>
        <taxon>Panicoideae</taxon>
        <taxon>Panicodae</taxon>
        <taxon>Paniceae</taxon>
        <taxon>Panicinae</taxon>
        <taxon>Panicum</taxon>
        <taxon>Panicum sect. Hiantes</taxon>
    </lineage>
</organism>
<comment type="caution">
    <text evidence="2">The sequence shown here is derived from an EMBL/GenBank/DDBJ whole genome shotgun (WGS) entry which is preliminary data.</text>
</comment>
<evidence type="ECO:0000259" key="1">
    <source>
        <dbReference type="PROSITE" id="PS50878"/>
    </source>
</evidence>
<dbReference type="InterPro" id="IPR043502">
    <property type="entry name" value="DNA/RNA_pol_sf"/>
</dbReference>
<dbReference type="SUPFAM" id="SSF56672">
    <property type="entry name" value="DNA/RNA polymerases"/>
    <property type="match status" value="1"/>
</dbReference>